<dbReference type="GO" id="GO:0005536">
    <property type="term" value="F:D-glucose binding"/>
    <property type="evidence" value="ECO:0007669"/>
    <property type="project" value="UniProtKB-ARBA"/>
</dbReference>
<accession>A0A164VVN4</accession>
<dbReference type="OrthoDB" id="6612291at2759"/>
<gene>
    <name evidence="12" type="ORF">SISNIDRAFT_453438</name>
</gene>
<evidence type="ECO:0000256" key="10">
    <source>
        <dbReference type="SAM" id="Phobius"/>
    </source>
</evidence>
<dbReference type="PRINTS" id="PR00171">
    <property type="entry name" value="SUGRTRNSPORT"/>
</dbReference>
<evidence type="ECO:0000256" key="3">
    <source>
        <dbReference type="ARBA" id="ARBA00022448"/>
    </source>
</evidence>
<keyword evidence="5 10" id="KW-1133">Transmembrane helix</keyword>
<name>A0A164VVN4_9AGAM</name>
<dbReference type="EMBL" id="KV419404">
    <property type="protein sequence ID" value="KZS94511.1"/>
    <property type="molecule type" value="Genomic_DNA"/>
</dbReference>
<dbReference type="FunFam" id="1.20.1250.20:FF:000115">
    <property type="entry name" value="High-affinity glucose transporter"/>
    <property type="match status" value="1"/>
</dbReference>
<evidence type="ECO:0000256" key="6">
    <source>
        <dbReference type="ARBA" id="ARBA00023136"/>
    </source>
</evidence>
<dbReference type="CDD" id="cd17356">
    <property type="entry name" value="MFS_HXT"/>
    <property type="match status" value="1"/>
</dbReference>
<evidence type="ECO:0000256" key="5">
    <source>
        <dbReference type="ARBA" id="ARBA00022989"/>
    </source>
</evidence>
<keyword evidence="4 10" id="KW-0812">Transmembrane</keyword>
<dbReference type="InterPro" id="IPR050360">
    <property type="entry name" value="MFS_Sugar_Transporters"/>
</dbReference>
<evidence type="ECO:0000256" key="1">
    <source>
        <dbReference type="ARBA" id="ARBA00004141"/>
    </source>
</evidence>
<dbReference type="InterPro" id="IPR005828">
    <property type="entry name" value="MFS_sugar_transport-like"/>
</dbReference>
<protein>
    <submittedName>
        <fullName evidence="12">General substrate transporter</fullName>
    </submittedName>
</protein>
<dbReference type="GO" id="GO:0005886">
    <property type="term" value="C:plasma membrane"/>
    <property type="evidence" value="ECO:0007669"/>
    <property type="project" value="UniProtKB-ARBA"/>
</dbReference>
<dbReference type="NCBIfam" id="TIGR00879">
    <property type="entry name" value="SP"/>
    <property type="match status" value="1"/>
</dbReference>
<dbReference type="Pfam" id="PF00083">
    <property type="entry name" value="Sugar_tr"/>
    <property type="match status" value="1"/>
</dbReference>
<dbReference type="Proteomes" id="UP000076722">
    <property type="component" value="Unassembled WGS sequence"/>
</dbReference>
<feature type="transmembrane region" description="Helical" evidence="10">
    <location>
        <begin position="69"/>
        <end position="90"/>
    </location>
</feature>
<organism evidence="12 13">
    <name type="scientific">Sistotremastrum niveocremeum HHB9708</name>
    <dbReference type="NCBI Taxonomy" id="1314777"/>
    <lineage>
        <taxon>Eukaryota</taxon>
        <taxon>Fungi</taxon>
        <taxon>Dikarya</taxon>
        <taxon>Basidiomycota</taxon>
        <taxon>Agaricomycotina</taxon>
        <taxon>Agaricomycetes</taxon>
        <taxon>Sistotremastrales</taxon>
        <taxon>Sistotremastraceae</taxon>
        <taxon>Sertulicium</taxon>
        <taxon>Sertulicium niveocremeum</taxon>
    </lineage>
</organism>
<dbReference type="STRING" id="1314777.A0A164VVN4"/>
<comment type="catalytic activity">
    <reaction evidence="8">
        <text>myo-inositol(out) + H(+)(out) = myo-inositol(in) + H(+)(in)</text>
        <dbReference type="Rhea" id="RHEA:60364"/>
        <dbReference type="ChEBI" id="CHEBI:15378"/>
        <dbReference type="ChEBI" id="CHEBI:17268"/>
    </reaction>
</comment>
<dbReference type="PANTHER" id="PTHR48022">
    <property type="entry name" value="PLASTIDIC GLUCOSE TRANSPORTER 4"/>
    <property type="match status" value="1"/>
</dbReference>
<feature type="transmembrane region" description="Helical" evidence="10">
    <location>
        <begin position="313"/>
        <end position="335"/>
    </location>
</feature>
<dbReference type="PANTHER" id="PTHR48022:SF17">
    <property type="entry name" value="HEXOSE TRANSPORTER"/>
    <property type="match status" value="1"/>
</dbReference>
<keyword evidence="6 10" id="KW-0472">Membrane</keyword>
<evidence type="ECO:0000256" key="8">
    <source>
        <dbReference type="ARBA" id="ARBA00049119"/>
    </source>
</evidence>
<evidence type="ECO:0000256" key="2">
    <source>
        <dbReference type="ARBA" id="ARBA00010992"/>
    </source>
</evidence>
<feature type="transmembrane region" description="Helical" evidence="10">
    <location>
        <begin position="187"/>
        <end position="208"/>
    </location>
</feature>
<keyword evidence="7" id="KW-0325">Glycoprotein</keyword>
<comment type="similarity">
    <text evidence="2 9">Belongs to the major facilitator superfamily. Sugar transporter (TC 2.A.1.1) family.</text>
</comment>
<evidence type="ECO:0000259" key="11">
    <source>
        <dbReference type="PROSITE" id="PS50850"/>
    </source>
</evidence>
<dbReference type="InterPro" id="IPR036259">
    <property type="entry name" value="MFS_trans_sf"/>
</dbReference>
<dbReference type="InterPro" id="IPR003663">
    <property type="entry name" value="Sugar/inositol_transpt"/>
</dbReference>
<feature type="transmembrane region" description="Helical" evidence="10">
    <location>
        <begin position="374"/>
        <end position="398"/>
    </location>
</feature>
<keyword evidence="3 9" id="KW-0813">Transport</keyword>
<feature type="transmembrane region" description="Helical" evidence="10">
    <location>
        <begin position="410"/>
        <end position="427"/>
    </location>
</feature>
<dbReference type="AlphaFoldDB" id="A0A164VVN4"/>
<evidence type="ECO:0000313" key="12">
    <source>
        <dbReference type="EMBL" id="KZS94511.1"/>
    </source>
</evidence>
<comment type="subcellular location">
    <subcellularLocation>
        <location evidence="1">Membrane</location>
        <topology evidence="1">Multi-pass membrane protein</topology>
    </subcellularLocation>
</comment>
<dbReference type="InterPro" id="IPR005829">
    <property type="entry name" value="Sugar_transporter_CS"/>
</dbReference>
<dbReference type="GO" id="GO:0005351">
    <property type="term" value="F:carbohydrate:proton symporter activity"/>
    <property type="evidence" value="ECO:0007669"/>
    <property type="project" value="TreeGrafter"/>
</dbReference>
<dbReference type="SUPFAM" id="SSF103473">
    <property type="entry name" value="MFS general substrate transporter"/>
    <property type="match status" value="1"/>
</dbReference>
<feature type="transmembrane region" description="Helical" evidence="10">
    <location>
        <begin position="447"/>
        <end position="465"/>
    </location>
</feature>
<evidence type="ECO:0000256" key="4">
    <source>
        <dbReference type="ARBA" id="ARBA00022692"/>
    </source>
</evidence>
<dbReference type="Gene3D" id="1.20.1250.20">
    <property type="entry name" value="MFS general substrate transporter like domains"/>
    <property type="match status" value="1"/>
</dbReference>
<dbReference type="PROSITE" id="PS00216">
    <property type="entry name" value="SUGAR_TRANSPORT_1"/>
    <property type="match status" value="2"/>
</dbReference>
<feature type="transmembrane region" description="Helical" evidence="10">
    <location>
        <begin position="21"/>
        <end position="39"/>
    </location>
</feature>
<feature type="transmembrane region" description="Helical" evidence="10">
    <location>
        <begin position="121"/>
        <end position="143"/>
    </location>
</feature>
<evidence type="ECO:0000256" key="7">
    <source>
        <dbReference type="ARBA" id="ARBA00023180"/>
    </source>
</evidence>
<keyword evidence="13" id="KW-1185">Reference proteome</keyword>
<feature type="transmembrane region" description="Helical" evidence="10">
    <location>
        <begin position="282"/>
        <end position="301"/>
    </location>
</feature>
<dbReference type="PROSITE" id="PS00217">
    <property type="entry name" value="SUGAR_TRANSPORT_2"/>
    <property type="match status" value="1"/>
</dbReference>
<evidence type="ECO:0000256" key="9">
    <source>
        <dbReference type="RuleBase" id="RU003346"/>
    </source>
</evidence>
<feature type="transmembrane region" description="Helical" evidence="10">
    <location>
        <begin position="155"/>
        <end position="175"/>
    </location>
</feature>
<sequence length="549" mass="59471">MAVGPVNNAGGLAVGAPAKKWPGILMVLFAAFGGILYGYDTGTIGGIQVMEDFKCTMGTNCALSTSQQALIVSILSAGTFFGALAGAYMADIVGRKKGIIVSTFVFDLGVALQTASTKLPLFVVGRVFAGLGVGLISTLVPMYQSECSPKWIRGAVVSCYQWFITIGLLLASVVANATQNRPNHSSYRIPIAVQFIWAFVLATGMLALPESPRWFIKRGRDEDAARSLGKLVGLPADDPAVQIELEDIRDNLRQEEEIGEASWLDCFKPGSNKILLRTMTGVWLQAWQQLTGINFIFYYGTAFFQNSGIKNSFLISVATNIVNVFMTLPGIYAVDRVGRRKLLLYGSVGMLICEYLIAIIGVTISVTNTAGQKALIALVCIYIAHFAATWGPIAWVVVGEIFPLNVRAKGIALSVASNWLWNWAISYATPFLVNVGPGDAGLQVKVFFIWGTTCLCGLVFVYFFVPETKGLSLEQVDILYQHTTPLKSAAFRNQIIANDVHVHDKDAIAKVTSIINQNSRAGGILGVRGKSADIERNEHEESVEKMETA</sequence>
<feature type="domain" description="Major facilitator superfamily (MFS) profile" evidence="11">
    <location>
        <begin position="26"/>
        <end position="469"/>
    </location>
</feature>
<dbReference type="InterPro" id="IPR020846">
    <property type="entry name" value="MFS_dom"/>
</dbReference>
<dbReference type="GO" id="GO:0010255">
    <property type="term" value="P:glucose mediated signaling pathway"/>
    <property type="evidence" value="ECO:0007669"/>
    <property type="project" value="UniProtKB-ARBA"/>
</dbReference>
<reference evidence="12 13" key="1">
    <citation type="journal article" date="2016" name="Mol. Biol. Evol.">
        <title>Comparative Genomics of Early-Diverging Mushroom-Forming Fungi Provides Insights into the Origins of Lignocellulose Decay Capabilities.</title>
        <authorList>
            <person name="Nagy L.G."/>
            <person name="Riley R."/>
            <person name="Tritt A."/>
            <person name="Adam C."/>
            <person name="Daum C."/>
            <person name="Floudas D."/>
            <person name="Sun H."/>
            <person name="Yadav J.S."/>
            <person name="Pangilinan J."/>
            <person name="Larsson K.H."/>
            <person name="Matsuura K."/>
            <person name="Barry K."/>
            <person name="Labutti K."/>
            <person name="Kuo R."/>
            <person name="Ohm R.A."/>
            <person name="Bhattacharya S.S."/>
            <person name="Shirouzu T."/>
            <person name="Yoshinaga Y."/>
            <person name="Martin F.M."/>
            <person name="Grigoriev I.V."/>
            <person name="Hibbett D.S."/>
        </authorList>
    </citation>
    <scope>NUCLEOTIDE SEQUENCE [LARGE SCALE GENOMIC DNA]</scope>
    <source>
        <strain evidence="12 13">HHB9708</strain>
    </source>
</reference>
<proteinExistence type="inferred from homology"/>
<feature type="transmembrane region" description="Helical" evidence="10">
    <location>
        <begin position="342"/>
        <end position="362"/>
    </location>
</feature>
<dbReference type="PROSITE" id="PS50850">
    <property type="entry name" value="MFS"/>
    <property type="match status" value="1"/>
</dbReference>
<evidence type="ECO:0000313" key="13">
    <source>
        <dbReference type="Proteomes" id="UP000076722"/>
    </source>
</evidence>